<evidence type="ECO:0000313" key="2">
    <source>
        <dbReference type="EMBL" id="GEA86968.1"/>
    </source>
</evidence>
<feature type="region of interest" description="Disordered" evidence="1">
    <location>
        <begin position="1"/>
        <end position="80"/>
    </location>
</feature>
<comment type="caution">
    <text evidence="2">The sequence shown here is derived from an EMBL/GenBank/DDBJ whole genome shotgun (WGS) entry which is preliminary data.</text>
</comment>
<accession>A0A4Y3KVT3</accession>
<name>A0A4Y3KVT3_9CELL</name>
<dbReference type="AlphaFoldDB" id="A0A4Y3KVT3"/>
<proteinExistence type="predicted"/>
<keyword evidence="3" id="KW-1185">Reference proteome</keyword>
<organism evidence="2 3">
    <name type="scientific">Cellulomonas cellasea</name>
    <dbReference type="NCBI Taxonomy" id="43670"/>
    <lineage>
        <taxon>Bacteria</taxon>
        <taxon>Bacillati</taxon>
        <taxon>Actinomycetota</taxon>
        <taxon>Actinomycetes</taxon>
        <taxon>Micrococcales</taxon>
        <taxon>Cellulomonadaceae</taxon>
        <taxon>Cellulomonas</taxon>
    </lineage>
</organism>
<feature type="compositionally biased region" description="Pro residues" evidence="1">
    <location>
        <begin position="58"/>
        <end position="69"/>
    </location>
</feature>
<dbReference type="EMBL" id="BJLR01000009">
    <property type="protein sequence ID" value="GEA86968.1"/>
    <property type="molecule type" value="Genomic_DNA"/>
</dbReference>
<protein>
    <submittedName>
        <fullName evidence="2">Uncharacterized protein</fullName>
    </submittedName>
</protein>
<evidence type="ECO:0000256" key="1">
    <source>
        <dbReference type="SAM" id="MobiDB-lite"/>
    </source>
</evidence>
<sequence length="80" mass="8363">MASRLQPDGENTLIRNRPRPSPGSPNVAVHRPSASSYNDAPAARGDVGAAEVTRPRCAPTPAPARPCPRPADGLEENPCP</sequence>
<dbReference type="Proteomes" id="UP000317046">
    <property type="component" value="Unassembled WGS sequence"/>
</dbReference>
<reference evidence="2" key="1">
    <citation type="submission" date="2019-06" db="EMBL/GenBank/DDBJ databases">
        <title>Whole genome shotgun sequence of Cellulomonas cellasea NBRC 3753.</title>
        <authorList>
            <person name="Hosoyama A."/>
            <person name="Uohara A."/>
            <person name="Ohji S."/>
            <person name="Ichikawa N."/>
        </authorList>
    </citation>
    <scope>NUCLEOTIDE SEQUENCE [LARGE SCALE GENOMIC DNA]</scope>
    <source>
        <strain evidence="2">NBRC 3753</strain>
    </source>
</reference>
<evidence type="ECO:0000313" key="3">
    <source>
        <dbReference type="Proteomes" id="UP000317046"/>
    </source>
</evidence>
<gene>
    <name evidence="2" type="ORF">CCE01nite_09170</name>
</gene>